<dbReference type="Gene3D" id="3.40.50.720">
    <property type="entry name" value="NAD(P)-binding Rossmann-like Domain"/>
    <property type="match status" value="1"/>
</dbReference>
<keyword evidence="7 12" id="KW-0521">NADP</keyword>
<comment type="caution">
    <text evidence="15">The sequence shown here is derived from an EMBL/GenBank/DDBJ whole genome shotgun (WGS) entry which is preliminary data.</text>
</comment>
<keyword evidence="16" id="KW-1185">Reference proteome</keyword>
<evidence type="ECO:0000256" key="9">
    <source>
        <dbReference type="ARBA" id="ARBA00023102"/>
    </source>
</evidence>
<evidence type="ECO:0000256" key="12">
    <source>
        <dbReference type="HAMAP-Rule" id="MF_01576"/>
    </source>
</evidence>
<evidence type="ECO:0000256" key="6">
    <source>
        <dbReference type="ARBA" id="ARBA00022801"/>
    </source>
</evidence>
<dbReference type="GO" id="GO:0035999">
    <property type="term" value="P:tetrahydrofolate interconversion"/>
    <property type="evidence" value="ECO:0007669"/>
    <property type="project" value="UniProtKB-UniRule"/>
</dbReference>
<keyword evidence="10 12" id="KW-0486">Methionine biosynthesis</keyword>
<dbReference type="InterPro" id="IPR036291">
    <property type="entry name" value="NAD(P)-bd_dom_sf"/>
</dbReference>
<keyword evidence="9 12" id="KW-0368">Histidine biosynthesis</keyword>
<evidence type="ECO:0000256" key="1">
    <source>
        <dbReference type="ARBA" id="ARBA00004777"/>
    </source>
</evidence>
<comment type="similarity">
    <text evidence="12">Belongs to the tetrahydrofolate dehydrogenase/cyclohydrolase family.</text>
</comment>
<name>A0A968KVF8_9SPIO</name>
<dbReference type="GO" id="GO:0000105">
    <property type="term" value="P:L-histidine biosynthetic process"/>
    <property type="evidence" value="ECO:0007669"/>
    <property type="project" value="UniProtKB-KW"/>
</dbReference>
<sequence length="282" mass="31157">MQILYGAPVAEEIELEAMRLKSKFTIQDRDIKLVIVLIGSDPASLLYIRNKIKACQRMHITSEVLEFPQDITPAELHGVLQQLNDDRSVHGILVQAPLPSHLPFEMVIEWISPLKDVDGFHPYNVGRLTHDSAQLQPCTPAGIIRMLQFYHIPTNVKTLIIGRSAIVGTPLSLMLSRPSHNATVTLAHSRTDNLKNYVQQSQLIISAVGKPIIKQEWVSEDAVIIDVGTVPILGEDGKRQWVGDVDPSTKCRAKSPVPKGVGPVTIAMLMYNTILAATLQSE</sequence>
<dbReference type="InterPro" id="IPR046346">
    <property type="entry name" value="Aminoacid_DH-like_N_sf"/>
</dbReference>
<feature type="binding site" evidence="12">
    <location>
        <begin position="162"/>
        <end position="164"/>
    </location>
    <ligand>
        <name>NADP(+)</name>
        <dbReference type="ChEBI" id="CHEBI:58349"/>
    </ligand>
</feature>
<reference evidence="15" key="1">
    <citation type="submission" date="2020-03" db="EMBL/GenBank/DDBJ databases">
        <title>Spirochaetal bacteria isolated from arthropods constitute a novel genus Entomospira genus novum within the order Spirochaetales.</title>
        <authorList>
            <person name="Grana-Miraglia L."/>
            <person name="Sikutova S."/>
            <person name="Fingerle V."/>
            <person name="Sing A."/>
            <person name="Castillo-Ramirez S."/>
            <person name="Margos G."/>
            <person name="Rudolf I."/>
        </authorList>
    </citation>
    <scope>NUCLEOTIDE SEQUENCE</scope>
    <source>
        <strain evidence="15">BR208</strain>
    </source>
</reference>
<dbReference type="FunFam" id="3.40.50.10860:FF:000005">
    <property type="entry name" value="C-1-tetrahydrofolate synthase, cytoplasmic, putative"/>
    <property type="match status" value="1"/>
</dbReference>
<proteinExistence type="inferred from homology"/>
<evidence type="ECO:0000256" key="7">
    <source>
        <dbReference type="ARBA" id="ARBA00022857"/>
    </source>
</evidence>
<keyword evidence="6 12" id="KW-0378">Hydrolase</keyword>
<dbReference type="Pfam" id="PF00763">
    <property type="entry name" value="THF_DHG_CYH"/>
    <property type="match status" value="1"/>
</dbReference>
<dbReference type="EC" id="1.5.1.5" evidence="12"/>
<dbReference type="RefSeq" id="WP_167703677.1">
    <property type="nucleotide sequence ID" value="NZ_CP118168.1"/>
</dbReference>
<comment type="catalytic activity">
    <reaction evidence="12">
        <text>(6R)-5,10-methenyltetrahydrofolate + H2O = (6R)-10-formyltetrahydrofolate + H(+)</text>
        <dbReference type="Rhea" id="RHEA:23700"/>
        <dbReference type="ChEBI" id="CHEBI:15377"/>
        <dbReference type="ChEBI" id="CHEBI:15378"/>
        <dbReference type="ChEBI" id="CHEBI:57455"/>
        <dbReference type="ChEBI" id="CHEBI:195366"/>
        <dbReference type="EC" id="3.5.4.9"/>
    </reaction>
</comment>
<dbReference type="PRINTS" id="PR00085">
    <property type="entry name" value="THFDHDRGNASE"/>
</dbReference>
<keyword evidence="8 12" id="KW-0560">Oxidoreductase</keyword>
<evidence type="ECO:0000256" key="10">
    <source>
        <dbReference type="ARBA" id="ARBA00023167"/>
    </source>
</evidence>
<dbReference type="CDD" id="cd01080">
    <property type="entry name" value="NAD_bind_m-THF_DH_Cyclohyd"/>
    <property type="match status" value="1"/>
</dbReference>
<evidence type="ECO:0000256" key="8">
    <source>
        <dbReference type="ARBA" id="ARBA00023002"/>
    </source>
</evidence>
<feature type="domain" description="Tetrahydrofolate dehydrogenase/cyclohydrolase NAD(P)-binding" evidence="14">
    <location>
        <begin position="137"/>
        <end position="279"/>
    </location>
</feature>
<dbReference type="HAMAP" id="MF_01576">
    <property type="entry name" value="THF_DHG_CYH"/>
    <property type="match status" value="1"/>
</dbReference>
<comment type="catalytic activity">
    <reaction evidence="12">
        <text>(6R)-5,10-methylene-5,6,7,8-tetrahydrofolate + NADP(+) = (6R)-5,10-methenyltetrahydrofolate + NADPH</text>
        <dbReference type="Rhea" id="RHEA:22812"/>
        <dbReference type="ChEBI" id="CHEBI:15636"/>
        <dbReference type="ChEBI" id="CHEBI:57455"/>
        <dbReference type="ChEBI" id="CHEBI:57783"/>
        <dbReference type="ChEBI" id="CHEBI:58349"/>
        <dbReference type="EC" id="1.5.1.5"/>
    </reaction>
</comment>
<dbReference type="SUPFAM" id="SSF51735">
    <property type="entry name" value="NAD(P)-binding Rossmann-fold domains"/>
    <property type="match status" value="1"/>
</dbReference>
<accession>A0A968KVF8</accession>
<evidence type="ECO:0000256" key="2">
    <source>
        <dbReference type="ARBA" id="ARBA00011738"/>
    </source>
</evidence>
<dbReference type="Pfam" id="PF02882">
    <property type="entry name" value="THF_DHG_CYH_C"/>
    <property type="match status" value="1"/>
</dbReference>
<dbReference type="InterPro" id="IPR000672">
    <property type="entry name" value="THF_DH/CycHdrlase"/>
</dbReference>
<dbReference type="SUPFAM" id="SSF53223">
    <property type="entry name" value="Aminoacid dehydrogenase-like, N-terminal domain"/>
    <property type="match status" value="1"/>
</dbReference>
<dbReference type="GO" id="GO:0009086">
    <property type="term" value="P:methionine biosynthetic process"/>
    <property type="evidence" value="ECO:0007669"/>
    <property type="project" value="UniProtKB-KW"/>
</dbReference>
<comment type="subunit">
    <text evidence="2 12">Homodimer.</text>
</comment>
<feature type="domain" description="Tetrahydrofolate dehydrogenase/cyclohydrolase catalytic" evidence="13">
    <location>
        <begin position="5"/>
        <end position="118"/>
    </location>
</feature>
<dbReference type="PANTHER" id="PTHR48099">
    <property type="entry name" value="C-1-TETRAHYDROFOLATE SYNTHASE, CYTOPLASMIC-RELATED"/>
    <property type="match status" value="1"/>
</dbReference>
<keyword evidence="4 12" id="KW-0028">Amino-acid biosynthesis</keyword>
<protein>
    <recommendedName>
        <fullName evidence="12">Bifunctional protein FolD</fullName>
    </recommendedName>
    <domain>
        <recommendedName>
            <fullName evidence="12">Methylenetetrahydrofolate dehydrogenase</fullName>
            <ecNumber evidence="12">1.5.1.5</ecNumber>
        </recommendedName>
    </domain>
    <domain>
        <recommendedName>
            <fullName evidence="12">Methenyltetrahydrofolate cyclohydrolase</fullName>
            <ecNumber evidence="12">3.5.4.9</ecNumber>
        </recommendedName>
    </domain>
</protein>
<evidence type="ECO:0000313" key="15">
    <source>
        <dbReference type="EMBL" id="NIZ47268.1"/>
    </source>
</evidence>
<keyword evidence="3 12" id="KW-0554">One-carbon metabolism</keyword>
<dbReference type="AlphaFoldDB" id="A0A968KVF8"/>
<evidence type="ECO:0000256" key="3">
    <source>
        <dbReference type="ARBA" id="ARBA00022563"/>
    </source>
</evidence>
<keyword evidence="11 12" id="KW-0511">Multifunctional enzyme</keyword>
<comment type="function">
    <text evidence="12">Catalyzes the oxidation of 5,10-methylenetetrahydrofolate to 5,10-methenyltetrahydrofolate and then the hydrolysis of 5,10-methenyltetrahydrofolate to 10-formyltetrahydrofolate.</text>
</comment>
<comment type="caution">
    <text evidence="12">Lacks conserved residue(s) required for the propagation of feature annotation.</text>
</comment>
<dbReference type="GO" id="GO:0006164">
    <property type="term" value="P:purine nucleotide biosynthetic process"/>
    <property type="evidence" value="ECO:0007669"/>
    <property type="project" value="UniProtKB-KW"/>
</dbReference>
<dbReference type="PANTHER" id="PTHR48099:SF5">
    <property type="entry name" value="C-1-TETRAHYDROFOLATE SYNTHASE, CYTOPLASMIC"/>
    <property type="match status" value="1"/>
</dbReference>
<evidence type="ECO:0000259" key="13">
    <source>
        <dbReference type="Pfam" id="PF00763"/>
    </source>
</evidence>
<dbReference type="Gene3D" id="3.40.50.10860">
    <property type="entry name" value="Leucine Dehydrogenase, chain A, domain 1"/>
    <property type="match status" value="1"/>
</dbReference>
<comment type="pathway">
    <text evidence="1 12">One-carbon metabolism; tetrahydrofolate interconversion.</text>
</comment>
<dbReference type="GO" id="GO:0004488">
    <property type="term" value="F:methylenetetrahydrofolate dehydrogenase (NADP+) activity"/>
    <property type="evidence" value="ECO:0007669"/>
    <property type="project" value="UniProtKB-UniRule"/>
</dbReference>
<organism evidence="15 16">
    <name type="scientific">Entomospira nematocerorum</name>
    <dbReference type="NCBI Taxonomy" id="2719987"/>
    <lineage>
        <taxon>Bacteria</taxon>
        <taxon>Pseudomonadati</taxon>
        <taxon>Spirochaetota</taxon>
        <taxon>Spirochaetia</taxon>
        <taxon>Spirochaetales</taxon>
        <taxon>Spirochaetaceae</taxon>
        <taxon>Entomospira</taxon>
    </lineage>
</organism>
<evidence type="ECO:0000256" key="5">
    <source>
        <dbReference type="ARBA" id="ARBA00022755"/>
    </source>
</evidence>
<evidence type="ECO:0000313" key="16">
    <source>
        <dbReference type="Proteomes" id="UP000752013"/>
    </source>
</evidence>
<keyword evidence="5 12" id="KW-0658">Purine biosynthesis</keyword>
<dbReference type="GO" id="GO:0005829">
    <property type="term" value="C:cytosol"/>
    <property type="evidence" value="ECO:0007669"/>
    <property type="project" value="TreeGrafter"/>
</dbReference>
<dbReference type="InterPro" id="IPR020630">
    <property type="entry name" value="THF_DH/CycHdrlase_cat_dom"/>
</dbReference>
<dbReference type="Proteomes" id="UP000752013">
    <property type="component" value="Unassembled WGS sequence"/>
</dbReference>
<feature type="binding site" evidence="12">
    <location>
        <position position="229"/>
    </location>
    <ligand>
        <name>NADP(+)</name>
        <dbReference type="ChEBI" id="CHEBI:58349"/>
    </ligand>
</feature>
<evidence type="ECO:0000256" key="4">
    <source>
        <dbReference type="ARBA" id="ARBA00022605"/>
    </source>
</evidence>
<evidence type="ECO:0000259" key="14">
    <source>
        <dbReference type="Pfam" id="PF02882"/>
    </source>
</evidence>
<dbReference type="EMBL" id="JAATLK010000001">
    <property type="protein sequence ID" value="NIZ47268.1"/>
    <property type="molecule type" value="Genomic_DNA"/>
</dbReference>
<dbReference type="GO" id="GO:0004477">
    <property type="term" value="F:methenyltetrahydrofolate cyclohydrolase activity"/>
    <property type="evidence" value="ECO:0007669"/>
    <property type="project" value="UniProtKB-UniRule"/>
</dbReference>
<gene>
    <name evidence="12" type="primary">folD</name>
    <name evidence="15" type="ORF">HCT46_04980</name>
</gene>
<evidence type="ECO:0000256" key="11">
    <source>
        <dbReference type="ARBA" id="ARBA00023268"/>
    </source>
</evidence>
<dbReference type="InterPro" id="IPR020631">
    <property type="entry name" value="THF_DH/CycHdrlase_NAD-bd_dom"/>
</dbReference>
<dbReference type="EC" id="3.5.4.9" evidence="12"/>